<reference evidence="3" key="1">
    <citation type="submission" date="2012-08" db="EMBL/GenBank/DDBJ databases">
        <title>The Genome Sequence of Wuchereria bancrofti.</title>
        <authorList>
            <person name="Nutman T.B."/>
            <person name="Fink D.L."/>
            <person name="Russ C."/>
            <person name="Young S."/>
            <person name="Zeng Q."/>
            <person name="Koehrsen M."/>
            <person name="Alvarado L."/>
            <person name="Berlin A."/>
            <person name="Chapman S.B."/>
            <person name="Chen Z."/>
            <person name="Freedman E."/>
            <person name="Gellesch M."/>
            <person name="Goldberg J."/>
            <person name="Griggs A."/>
            <person name="Gujja S."/>
            <person name="Heilman E.R."/>
            <person name="Heiman D."/>
            <person name="Hepburn T."/>
            <person name="Howarth C."/>
            <person name="Jen D."/>
            <person name="Larson L."/>
            <person name="Lewis B."/>
            <person name="Mehta T."/>
            <person name="Park D."/>
            <person name="Pearson M."/>
            <person name="Roberts A."/>
            <person name="Saif S."/>
            <person name="Shea T."/>
            <person name="Shenoy N."/>
            <person name="Sisk P."/>
            <person name="Stolte C."/>
            <person name="Sykes S."/>
            <person name="Walk T."/>
            <person name="White J."/>
            <person name="Yandava C."/>
            <person name="Haas B."/>
            <person name="Henn M.R."/>
            <person name="Nusbaum C."/>
            <person name="Birren B."/>
        </authorList>
    </citation>
    <scope>NUCLEOTIDE SEQUENCE [LARGE SCALE GENOMIC DNA]</scope>
    <source>
        <strain evidence="3">NA</strain>
    </source>
</reference>
<dbReference type="Gene3D" id="3.10.400.20">
    <property type="match status" value="1"/>
</dbReference>
<comment type="caution">
    <text evidence="2">The sequence shown here is derived from an EMBL/GenBank/DDBJ whole genome shotgun (WGS) entry which is preliminary data.</text>
</comment>
<name>J9EVP6_WUCBA</name>
<organism evidence="2 3">
    <name type="scientific">Wuchereria bancrofti</name>
    <dbReference type="NCBI Taxonomy" id="6293"/>
    <lineage>
        <taxon>Eukaryota</taxon>
        <taxon>Metazoa</taxon>
        <taxon>Ecdysozoa</taxon>
        <taxon>Nematoda</taxon>
        <taxon>Chromadorea</taxon>
        <taxon>Rhabditida</taxon>
        <taxon>Spirurina</taxon>
        <taxon>Spiruromorpha</taxon>
        <taxon>Filarioidea</taxon>
        <taxon>Onchocercidae</taxon>
        <taxon>Wuchereria</taxon>
    </lineage>
</organism>
<dbReference type="InterPro" id="IPR041366">
    <property type="entry name" value="Pre-PUA"/>
</dbReference>
<accession>J9EVP6</accession>
<evidence type="ECO:0000313" key="3">
    <source>
        <dbReference type="Proteomes" id="UP000004810"/>
    </source>
</evidence>
<feature type="domain" description="Pre-PUA" evidence="1">
    <location>
        <begin position="2"/>
        <end position="74"/>
    </location>
</feature>
<dbReference type="AlphaFoldDB" id="J9EVP6"/>
<dbReference type="Pfam" id="PF17832">
    <property type="entry name" value="Pre-PUA"/>
    <property type="match status" value="1"/>
</dbReference>
<evidence type="ECO:0000313" key="2">
    <source>
        <dbReference type="EMBL" id="EJW79284.1"/>
    </source>
</evidence>
<gene>
    <name evidence="2" type="ORF">WUBG_09807</name>
</gene>
<proteinExistence type="predicted"/>
<dbReference type="Proteomes" id="UP000004810">
    <property type="component" value="Unassembled WGS sequence"/>
</dbReference>
<evidence type="ECO:0000259" key="1">
    <source>
        <dbReference type="Pfam" id="PF17832"/>
    </source>
</evidence>
<protein>
    <recommendedName>
        <fullName evidence="1">Pre-PUA domain-containing protein</fullName>
    </recommendedName>
</protein>
<dbReference type="EMBL" id="ADBV01005648">
    <property type="protein sequence ID" value="EJW79284.1"/>
    <property type="molecule type" value="Genomic_DNA"/>
</dbReference>
<sequence>MFQRPFTVRSDTSIRNSDKKKLLARLPPINGISSKTMVSLMHVKCYKGEDVDVYTFEKEPLLFTVMGEELLYPTGS</sequence>